<evidence type="ECO:0000313" key="2">
    <source>
        <dbReference type="EMBL" id="CAA9229026.1"/>
    </source>
</evidence>
<accession>A0A6J4HRH1</accession>
<sequence>GGIGRAAAAAALRRVGAATRGAVARRGCGRGGPDRLGPCAGGGAAGRRLRGPGRALPLRHGALWAAVVLLAGPQPRATRGRGAGGGAAAPGVPRSGAVALVPARFGPRAGGLQPGRDDRAARRAPHGGAAGRDPRLFRRVAGPRVAARRDRRQPAAAGAAGAWRGGWRGARPRDSHGGGRVARRRRAGGSALPPWVGPQHRRHRLGRRPFGAAAGLRARSAGRM</sequence>
<name>A0A6J4HRH1_9PROT</name>
<feature type="non-terminal residue" evidence="2">
    <location>
        <position position="1"/>
    </location>
</feature>
<gene>
    <name evidence="2" type="ORF">AVDCRST_MAG04-1032</name>
</gene>
<reference evidence="2" key="1">
    <citation type="submission" date="2020-02" db="EMBL/GenBank/DDBJ databases">
        <authorList>
            <person name="Meier V. D."/>
        </authorList>
    </citation>
    <scope>NUCLEOTIDE SEQUENCE</scope>
    <source>
        <strain evidence="2">AVDCRST_MAG04</strain>
    </source>
</reference>
<protein>
    <submittedName>
        <fullName evidence="2">Phospholipase/carboxylesterase family protein</fullName>
    </submittedName>
</protein>
<feature type="non-terminal residue" evidence="2">
    <location>
        <position position="224"/>
    </location>
</feature>
<proteinExistence type="predicted"/>
<dbReference type="AlphaFoldDB" id="A0A6J4HRH1"/>
<dbReference type="EMBL" id="CADCTL010000077">
    <property type="protein sequence ID" value="CAA9229026.1"/>
    <property type="molecule type" value="Genomic_DNA"/>
</dbReference>
<organism evidence="2">
    <name type="scientific">uncultured Acetobacteraceae bacterium</name>
    <dbReference type="NCBI Taxonomy" id="169975"/>
    <lineage>
        <taxon>Bacteria</taxon>
        <taxon>Pseudomonadati</taxon>
        <taxon>Pseudomonadota</taxon>
        <taxon>Alphaproteobacteria</taxon>
        <taxon>Acetobacterales</taxon>
        <taxon>Acetobacteraceae</taxon>
        <taxon>environmental samples</taxon>
    </lineage>
</organism>
<feature type="region of interest" description="Disordered" evidence="1">
    <location>
        <begin position="106"/>
        <end position="224"/>
    </location>
</feature>
<feature type="compositionally biased region" description="Low complexity" evidence="1">
    <location>
        <begin position="211"/>
        <end position="224"/>
    </location>
</feature>
<evidence type="ECO:0000256" key="1">
    <source>
        <dbReference type="SAM" id="MobiDB-lite"/>
    </source>
</evidence>